<dbReference type="Pfam" id="PF02435">
    <property type="entry name" value="Glyco_hydro_68"/>
    <property type="match status" value="1"/>
</dbReference>
<proteinExistence type="inferred from homology"/>
<organism evidence="4 5">
    <name type="scientific">Fructobacillus apis</name>
    <dbReference type="NCBI Taxonomy" id="2935017"/>
    <lineage>
        <taxon>Bacteria</taxon>
        <taxon>Bacillati</taxon>
        <taxon>Bacillota</taxon>
        <taxon>Bacilli</taxon>
        <taxon>Lactobacillales</taxon>
        <taxon>Lactobacillaceae</taxon>
        <taxon>Fructobacillus</taxon>
    </lineage>
</organism>
<keyword evidence="4" id="KW-0378">Hydrolase</keyword>
<comment type="similarity">
    <text evidence="1 3">Belongs to the glycosyl hydrolase 68 family.</text>
</comment>
<evidence type="ECO:0000256" key="1">
    <source>
        <dbReference type="ARBA" id="ARBA00006775"/>
    </source>
</evidence>
<gene>
    <name evidence="4" type="ORF">NFX39_01115</name>
</gene>
<dbReference type="RefSeq" id="WP_252442187.1">
    <property type="nucleotide sequence ID" value="NZ_JAMWYK010000001.1"/>
</dbReference>
<name>A0ABT0ZNY0_9LACO</name>
<dbReference type="Gene3D" id="2.115.10.20">
    <property type="entry name" value="Glycosyl hydrolase domain, family 43"/>
    <property type="match status" value="1"/>
</dbReference>
<reference evidence="4 5" key="1">
    <citation type="submission" date="2022-06" db="EMBL/GenBank/DDBJ databases">
        <title>Fructobacillus taiwanensis sp. nov., isolated from the honeybee.</title>
        <authorList>
            <person name="Chen Y.-S."/>
            <person name="Wang L.-T."/>
            <person name="Lee Y.-S."/>
            <person name="Chang Y.-C."/>
            <person name="Wu H.-C."/>
            <person name="Liao C.-Y."/>
            <person name="Chen W.-H."/>
            <person name="Deng J.-N."/>
            <person name="Wang Y.-H."/>
        </authorList>
    </citation>
    <scope>NUCLEOTIDE SEQUENCE [LARGE SCALE GENOMIC DNA]</scope>
    <source>
        <strain evidence="4 5">W13</strain>
    </source>
</reference>
<evidence type="ECO:0000313" key="5">
    <source>
        <dbReference type="Proteomes" id="UP001523234"/>
    </source>
</evidence>
<evidence type="ECO:0000256" key="3">
    <source>
        <dbReference type="RuleBase" id="RU361220"/>
    </source>
</evidence>
<keyword evidence="5" id="KW-1185">Reference proteome</keyword>
<dbReference type="SUPFAM" id="SSF75005">
    <property type="entry name" value="Arabinanase/levansucrase/invertase"/>
    <property type="match status" value="1"/>
</dbReference>
<evidence type="ECO:0000313" key="4">
    <source>
        <dbReference type="EMBL" id="MCO0831694.1"/>
    </source>
</evidence>
<protein>
    <submittedName>
        <fullName evidence="4">Glycoside hydrolase family 68 protein</fullName>
    </submittedName>
</protein>
<sequence length="514" mass="58021">MKKSTIVLLHLAGIAAIAGGYYSFDSHQKHQEEKSIKAEVKKQENAQPAHMTRLAIEGIQNKHKDTNDFRAPDLSKTDLISSDIPSSKQYNPKTGQYDKVVAWDSWPVTTPDGTVANFHGYRLQMALTSLGRRDDGHGAKIGLYAQKISDKNEDISSWQYLGDVFATFGEGRDKNKEDECLDSIVSEWSGSSYLMDKNDSTLRVFYTNAMPRGGDQGQALTTAKIQLEPKQGKDWSSGLTINHEKASDHKTLFTGDGKIYQTAKQATRYRSVGDSFAMRDPHFVKDGNRYYLTFEGNTGTDFHPQGENNFLNADYYGNQKEFENETNRLKNPAAQAEYDRIYMANAAHGKLELNKDFTVKKVLNPILTANASYDMIERPNLFEYKGKWYFFTCFFGDGYSSVYQHPYTIKKTYLFGYVSDDGINGQYKPLNGNGLVLQGAQQDPYFTYAYLPVKPEKIKNDEIIITSFQNSRTFAPSYLLKLDGHKTKVINDRVLSPGALTTTGKTFKSQPQHD</sequence>
<evidence type="ECO:0000256" key="2">
    <source>
        <dbReference type="ARBA" id="ARBA00022837"/>
    </source>
</evidence>
<dbReference type="EMBL" id="JAMWYK010000001">
    <property type="protein sequence ID" value="MCO0831694.1"/>
    <property type="molecule type" value="Genomic_DNA"/>
</dbReference>
<dbReference type="InterPro" id="IPR023296">
    <property type="entry name" value="Glyco_hydro_beta-prop_sf"/>
</dbReference>
<comment type="caution">
    <text evidence="4">The sequence shown here is derived from an EMBL/GenBank/DDBJ whole genome shotgun (WGS) entry which is preliminary data.</text>
</comment>
<dbReference type="GO" id="GO:0016787">
    <property type="term" value="F:hydrolase activity"/>
    <property type="evidence" value="ECO:0007669"/>
    <property type="project" value="UniProtKB-KW"/>
</dbReference>
<dbReference type="InterPro" id="IPR003469">
    <property type="entry name" value="Glyco_hydro_68"/>
</dbReference>
<accession>A0ABT0ZNY0</accession>
<keyword evidence="2" id="KW-0106">Calcium</keyword>
<dbReference type="Proteomes" id="UP001523234">
    <property type="component" value="Unassembled WGS sequence"/>
</dbReference>